<dbReference type="GO" id="GO:0033539">
    <property type="term" value="P:fatty acid beta-oxidation using acyl-CoA dehydrogenase"/>
    <property type="evidence" value="ECO:0007669"/>
    <property type="project" value="TreeGrafter"/>
</dbReference>
<evidence type="ECO:0000259" key="8">
    <source>
        <dbReference type="Pfam" id="PF02770"/>
    </source>
</evidence>
<dbReference type="KEGG" id="caul:KCG34_19450"/>
<dbReference type="InterPro" id="IPR036250">
    <property type="entry name" value="AcylCo_DH-like_C"/>
</dbReference>
<dbReference type="Gene3D" id="2.40.110.10">
    <property type="entry name" value="Butyryl-CoA Dehydrogenase, subunit A, domain 2"/>
    <property type="match status" value="1"/>
</dbReference>
<dbReference type="GO" id="GO:0005737">
    <property type="term" value="C:cytoplasm"/>
    <property type="evidence" value="ECO:0007669"/>
    <property type="project" value="TreeGrafter"/>
</dbReference>
<gene>
    <name evidence="10" type="ORF">KCG34_19450</name>
</gene>
<dbReference type="EMBL" id="CP073078">
    <property type="protein sequence ID" value="QUD87207.1"/>
    <property type="molecule type" value="Genomic_DNA"/>
</dbReference>
<dbReference type="InterPro" id="IPR006091">
    <property type="entry name" value="Acyl-CoA_Oxase/DH_mid-dom"/>
</dbReference>
<dbReference type="InterPro" id="IPR009100">
    <property type="entry name" value="AcylCoA_DH/oxidase_NM_dom_sf"/>
</dbReference>
<dbReference type="GO" id="GO:0003995">
    <property type="term" value="F:acyl-CoA dehydrogenase activity"/>
    <property type="evidence" value="ECO:0007669"/>
    <property type="project" value="TreeGrafter"/>
</dbReference>
<keyword evidence="4 6" id="KW-0274">FAD</keyword>
<accession>A0A975FYK0</accession>
<feature type="domain" description="Acyl-CoA oxidase/dehydrogenase middle" evidence="8">
    <location>
        <begin position="129"/>
        <end position="227"/>
    </location>
</feature>
<evidence type="ECO:0000256" key="2">
    <source>
        <dbReference type="ARBA" id="ARBA00009347"/>
    </source>
</evidence>
<dbReference type="InterPro" id="IPR037069">
    <property type="entry name" value="AcylCoA_DH/ox_N_sf"/>
</dbReference>
<dbReference type="InterPro" id="IPR009075">
    <property type="entry name" value="AcylCo_DH/oxidase_C"/>
</dbReference>
<dbReference type="InterPro" id="IPR050741">
    <property type="entry name" value="Acyl-CoA_dehydrogenase"/>
</dbReference>
<dbReference type="AlphaFoldDB" id="A0A975FYK0"/>
<evidence type="ECO:0000313" key="10">
    <source>
        <dbReference type="EMBL" id="QUD87207.1"/>
    </source>
</evidence>
<dbReference type="GO" id="GO:0050660">
    <property type="term" value="F:flavin adenine dinucleotide binding"/>
    <property type="evidence" value="ECO:0007669"/>
    <property type="project" value="InterPro"/>
</dbReference>
<evidence type="ECO:0000256" key="6">
    <source>
        <dbReference type="RuleBase" id="RU362125"/>
    </source>
</evidence>
<dbReference type="Pfam" id="PF02771">
    <property type="entry name" value="Acyl-CoA_dh_N"/>
    <property type="match status" value="1"/>
</dbReference>
<feature type="domain" description="Acyl-CoA dehydrogenase/oxidase C-terminal" evidence="7">
    <location>
        <begin position="240"/>
        <end position="389"/>
    </location>
</feature>
<evidence type="ECO:0000313" key="11">
    <source>
        <dbReference type="Proteomes" id="UP000676409"/>
    </source>
</evidence>
<feature type="domain" description="Acyl-CoA dehydrogenase/oxidase N-terminal" evidence="9">
    <location>
        <begin position="6"/>
        <end position="125"/>
    </location>
</feature>
<dbReference type="RefSeq" id="WP_211937259.1">
    <property type="nucleotide sequence ID" value="NZ_CP073078.1"/>
</dbReference>
<sequence length="393" mass="43283">MNFELSEEHQMLKDLVARFVRDQLMPMEAGVLEREAKGHGLGLPEADRIRLDGITKELGLWGLDAPEDVGGSDLPSVAMVGVNEELGRTVTPYTIPPDSPNLRMMMATVTERQREAYLAPYVRGETISAIGISEPGAGADPAGMLTKAERAKNPDGTDDWVLNGRKIWISRAADADFTIVMAVTDKEKRARGGMSAFLVDKGTPGFNVLRAIPMVGGAVTYEVALEDCRVPGWKLLGVEGQGFAPMQVRLGTRRIEMASWSIGMAQRALDMICEYAPQRKTFGLPLSERQAIQWWVADAATQIHAARLMTYDCAVKLDAGKDVRVEISMIKAFATEMAWTVVDRAMQTFGAMGMTKELPLQLMAAKLRTMRIYDGPTEVHKWVVARNLLGRSR</sequence>
<evidence type="ECO:0000256" key="4">
    <source>
        <dbReference type="ARBA" id="ARBA00022827"/>
    </source>
</evidence>
<comment type="similarity">
    <text evidence="2 6">Belongs to the acyl-CoA dehydrogenase family.</text>
</comment>
<evidence type="ECO:0000259" key="7">
    <source>
        <dbReference type="Pfam" id="PF00441"/>
    </source>
</evidence>
<dbReference type="Pfam" id="PF02770">
    <property type="entry name" value="Acyl-CoA_dh_M"/>
    <property type="match status" value="1"/>
</dbReference>
<evidence type="ECO:0000259" key="9">
    <source>
        <dbReference type="Pfam" id="PF02771"/>
    </source>
</evidence>
<comment type="cofactor">
    <cofactor evidence="1 6">
        <name>FAD</name>
        <dbReference type="ChEBI" id="CHEBI:57692"/>
    </cofactor>
</comment>
<dbReference type="InterPro" id="IPR046373">
    <property type="entry name" value="Acyl-CoA_Oxase/DH_mid-dom_sf"/>
</dbReference>
<dbReference type="Proteomes" id="UP000676409">
    <property type="component" value="Chromosome"/>
</dbReference>
<keyword evidence="11" id="KW-1185">Reference proteome</keyword>
<dbReference type="SUPFAM" id="SSF56645">
    <property type="entry name" value="Acyl-CoA dehydrogenase NM domain-like"/>
    <property type="match status" value="1"/>
</dbReference>
<dbReference type="SUPFAM" id="SSF47203">
    <property type="entry name" value="Acyl-CoA dehydrogenase C-terminal domain-like"/>
    <property type="match status" value="1"/>
</dbReference>
<dbReference type="FunFam" id="2.40.110.10:FF:000002">
    <property type="entry name" value="Acyl-CoA dehydrogenase fadE12"/>
    <property type="match status" value="1"/>
</dbReference>
<organism evidence="10 11">
    <name type="scientific">Phenylobacterium montanum</name>
    <dbReference type="NCBI Taxonomy" id="2823693"/>
    <lineage>
        <taxon>Bacteria</taxon>
        <taxon>Pseudomonadati</taxon>
        <taxon>Pseudomonadota</taxon>
        <taxon>Alphaproteobacteria</taxon>
        <taxon>Caulobacterales</taxon>
        <taxon>Caulobacteraceae</taxon>
        <taxon>Phenylobacterium</taxon>
    </lineage>
</organism>
<dbReference type="PANTHER" id="PTHR48083">
    <property type="entry name" value="MEDIUM-CHAIN SPECIFIC ACYL-COA DEHYDROGENASE, MITOCHONDRIAL-RELATED"/>
    <property type="match status" value="1"/>
</dbReference>
<dbReference type="Gene3D" id="1.10.540.10">
    <property type="entry name" value="Acyl-CoA dehydrogenase/oxidase, N-terminal domain"/>
    <property type="match status" value="1"/>
</dbReference>
<keyword evidence="3 6" id="KW-0285">Flavoprotein</keyword>
<evidence type="ECO:0000256" key="5">
    <source>
        <dbReference type="ARBA" id="ARBA00023002"/>
    </source>
</evidence>
<dbReference type="Gene3D" id="1.20.140.10">
    <property type="entry name" value="Butyryl-CoA Dehydrogenase, subunit A, domain 3"/>
    <property type="match status" value="1"/>
</dbReference>
<evidence type="ECO:0000256" key="1">
    <source>
        <dbReference type="ARBA" id="ARBA00001974"/>
    </source>
</evidence>
<reference evidence="10" key="1">
    <citation type="submission" date="2021-04" db="EMBL/GenBank/DDBJ databases">
        <title>The complete genome sequence of Caulobacter sp. S6.</title>
        <authorList>
            <person name="Tang Y."/>
            <person name="Ouyang W."/>
            <person name="Liu Q."/>
            <person name="Huang B."/>
            <person name="Guo Z."/>
            <person name="Lei P."/>
        </authorList>
    </citation>
    <scope>NUCLEOTIDE SEQUENCE</scope>
    <source>
        <strain evidence="10">S6</strain>
    </source>
</reference>
<proteinExistence type="inferred from homology"/>
<dbReference type="PANTHER" id="PTHR48083:SF2">
    <property type="entry name" value="MEDIUM-CHAIN SPECIFIC ACYL-COA DEHYDROGENASE, MITOCHONDRIAL"/>
    <property type="match status" value="1"/>
</dbReference>
<dbReference type="Pfam" id="PF00441">
    <property type="entry name" value="Acyl-CoA_dh_1"/>
    <property type="match status" value="1"/>
</dbReference>
<protein>
    <submittedName>
        <fullName evidence="10">Acyl-CoA dehydrogenase family protein</fullName>
    </submittedName>
</protein>
<dbReference type="InterPro" id="IPR013786">
    <property type="entry name" value="AcylCoA_DH/ox_N"/>
</dbReference>
<keyword evidence="5 6" id="KW-0560">Oxidoreductase</keyword>
<name>A0A975FYK0_9CAUL</name>
<dbReference type="FunFam" id="1.20.140.10:FF:000001">
    <property type="entry name" value="Acyl-CoA dehydrogenase"/>
    <property type="match status" value="1"/>
</dbReference>
<evidence type="ECO:0000256" key="3">
    <source>
        <dbReference type="ARBA" id="ARBA00022630"/>
    </source>
</evidence>